<evidence type="ECO:0000313" key="6">
    <source>
        <dbReference type="Proteomes" id="UP000521872"/>
    </source>
</evidence>
<evidence type="ECO:0000313" key="2">
    <source>
        <dbReference type="EMBL" id="KAF4609586.1"/>
    </source>
</evidence>
<proteinExistence type="predicted"/>
<evidence type="ECO:0000313" key="3">
    <source>
        <dbReference type="EMBL" id="KAF4612540.1"/>
    </source>
</evidence>
<keyword evidence="6" id="KW-1185">Reference proteome</keyword>
<dbReference type="InterPro" id="IPR037056">
    <property type="entry name" value="RNase_H1_N_sf"/>
</dbReference>
<accession>A0A8H4QXV0</accession>
<feature type="domain" description="Ribonuclease H1 N-terminal" evidence="1">
    <location>
        <begin position="59"/>
        <end position="99"/>
    </location>
</feature>
<dbReference type="Proteomes" id="UP000521872">
    <property type="component" value="Unassembled WGS sequence"/>
</dbReference>
<evidence type="ECO:0000259" key="1">
    <source>
        <dbReference type="Pfam" id="PF01693"/>
    </source>
</evidence>
<dbReference type="InterPro" id="IPR011320">
    <property type="entry name" value="RNase_H1_N"/>
</dbReference>
<evidence type="ECO:0000313" key="4">
    <source>
        <dbReference type="EMBL" id="KAF4618798.1"/>
    </source>
</evidence>
<sequence length="132" mass="14399">MADSNQSLIDCIRDLRAAVEGIQAAVGSLHTKLDSQQQQRDLSESADSALLDAAVIKHWYAVTVGRNPGVFCGPESVQSNIYRIPGGYAKRCDTHEEAVAVFETALDAGLVERTTYEVVTLSRADRPRSTYN</sequence>
<dbReference type="SUPFAM" id="SSF55658">
    <property type="entry name" value="L9 N-domain-like"/>
    <property type="match status" value="1"/>
</dbReference>
<dbReference type="EMBL" id="JAACJL010000049">
    <property type="protein sequence ID" value="KAF4612540.1"/>
    <property type="molecule type" value="Genomic_DNA"/>
</dbReference>
<gene>
    <name evidence="4" type="ORF">D9613_009712</name>
    <name evidence="2" type="ORF">D9613_012354</name>
    <name evidence="5" type="ORF">D9613_012565</name>
    <name evidence="3" type="ORF">D9613_012778</name>
</gene>
<protein>
    <recommendedName>
        <fullName evidence="1">Ribonuclease H1 N-terminal domain-containing protein</fullName>
    </recommendedName>
</protein>
<dbReference type="AlphaFoldDB" id="A0A8H4QXV0"/>
<dbReference type="EMBL" id="JAACJL010000061">
    <property type="protein sequence ID" value="KAF4609586.1"/>
    <property type="molecule type" value="Genomic_DNA"/>
</dbReference>
<evidence type="ECO:0000313" key="5">
    <source>
        <dbReference type="EMBL" id="KAF4621637.1"/>
    </source>
</evidence>
<comment type="caution">
    <text evidence="4">The sequence shown here is derived from an EMBL/GenBank/DDBJ whole genome shotgun (WGS) entry which is preliminary data.</text>
</comment>
<dbReference type="InterPro" id="IPR009027">
    <property type="entry name" value="Ribosomal_bL9/RNase_H1_N"/>
</dbReference>
<dbReference type="EMBL" id="JAACJL010000017">
    <property type="protein sequence ID" value="KAF4618798.1"/>
    <property type="molecule type" value="Genomic_DNA"/>
</dbReference>
<reference evidence="4 6" key="1">
    <citation type="submission" date="2019-12" db="EMBL/GenBank/DDBJ databases">
        <authorList>
            <person name="Floudas D."/>
            <person name="Bentzer J."/>
            <person name="Ahren D."/>
            <person name="Johansson T."/>
            <person name="Persson P."/>
            <person name="Tunlid A."/>
        </authorList>
    </citation>
    <scope>NUCLEOTIDE SEQUENCE [LARGE SCALE GENOMIC DNA]</scope>
    <source>
        <strain evidence="4 6">CBS 102.39</strain>
    </source>
</reference>
<name>A0A8H4QXV0_9AGAR</name>
<dbReference type="Pfam" id="PF01693">
    <property type="entry name" value="Cauli_VI"/>
    <property type="match status" value="1"/>
</dbReference>
<dbReference type="EMBL" id="JAACJL010000006">
    <property type="protein sequence ID" value="KAF4621637.1"/>
    <property type="molecule type" value="Genomic_DNA"/>
</dbReference>
<organism evidence="4 6">
    <name type="scientific">Agrocybe pediades</name>
    <dbReference type="NCBI Taxonomy" id="84607"/>
    <lineage>
        <taxon>Eukaryota</taxon>
        <taxon>Fungi</taxon>
        <taxon>Dikarya</taxon>
        <taxon>Basidiomycota</taxon>
        <taxon>Agaricomycotina</taxon>
        <taxon>Agaricomycetes</taxon>
        <taxon>Agaricomycetidae</taxon>
        <taxon>Agaricales</taxon>
        <taxon>Agaricineae</taxon>
        <taxon>Strophariaceae</taxon>
        <taxon>Agrocybe</taxon>
    </lineage>
</organism>
<dbReference type="Gene3D" id="3.40.970.10">
    <property type="entry name" value="Ribonuclease H1, N-terminal domain"/>
    <property type="match status" value="1"/>
</dbReference>